<keyword evidence="1" id="KW-0812">Transmembrane</keyword>
<evidence type="ECO:0000313" key="3">
    <source>
        <dbReference type="Proteomes" id="UP000298663"/>
    </source>
</evidence>
<evidence type="ECO:0000256" key="1">
    <source>
        <dbReference type="SAM" id="Phobius"/>
    </source>
</evidence>
<accession>A0A4U5NGR1</accession>
<reference evidence="2 3" key="1">
    <citation type="journal article" date="2015" name="Genome Biol.">
        <title>Comparative genomics of Steinernema reveals deeply conserved gene regulatory networks.</title>
        <authorList>
            <person name="Dillman A.R."/>
            <person name="Macchietto M."/>
            <person name="Porter C.F."/>
            <person name="Rogers A."/>
            <person name="Williams B."/>
            <person name="Antoshechkin I."/>
            <person name="Lee M.M."/>
            <person name="Goodwin Z."/>
            <person name="Lu X."/>
            <person name="Lewis E.E."/>
            <person name="Goodrich-Blair H."/>
            <person name="Stock S.P."/>
            <person name="Adams B.J."/>
            <person name="Sternberg P.W."/>
            <person name="Mortazavi A."/>
        </authorList>
    </citation>
    <scope>NUCLEOTIDE SEQUENCE [LARGE SCALE GENOMIC DNA]</scope>
    <source>
        <strain evidence="2 3">ALL</strain>
    </source>
</reference>
<comment type="caution">
    <text evidence="2">The sequence shown here is derived from an EMBL/GenBank/DDBJ whole genome shotgun (WGS) entry which is preliminary data.</text>
</comment>
<proteinExistence type="predicted"/>
<keyword evidence="1" id="KW-0472">Membrane</keyword>
<dbReference type="OrthoDB" id="10515077at2759"/>
<feature type="transmembrane region" description="Helical" evidence="1">
    <location>
        <begin position="39"/>
        <end position="59"/>
    </location>
</feature>
<sequence length="92" mass="10543">MLFLAVLVQALAIEGHTEVIYLNITETHDSFNNSFLNGVFLMLAFLSGIIIFLILFDILHMLQIQLVPRSPLERFKKKRKTTRIEVASKTIP</sequence>
<name>A0A4U5NGR1_STECR</name>
<dbReference type="EMBL" id="AZBU02000004">
    <property type="protein sequence ID" value="TKR81791.1"/>
    <property type="molecule type" value="Genomic_DNA"/>
</dbReference>
<reference evidence="2 3" key="2">
    <citation type="journal article" date="2019" name="G3 (Bethesda)">
        <title>Hybrid Assembly of the Genome of the Entomopathogenic Nematode Steinernema carpocapsae Identifies the X-Chromosome.</title>
        <authorList>
            <person name="Serra L."/>
            <person name="Macchietto M."/>
            <person name="Macias-Munoz A."/>
            <person name="McGill C.J."/>
            <person name="Rodriguez I.M."/>
            <person name="Rodriguez B."/>
            <person name="Murad R."/>
            <person name="Mortazavi A."/>
        </authorList>
    </citation>
    <scope>NUCLEOTIDE SEQUENCE [LARGE SCALE GENOMIC DNA]</scope>
    <source>
        <strain evidence="2 3">ALL</strain>
    </source>
</reference>
<dbReference type="AlphaFoldDB" id="A0A4U5NGR1"/>
<dbReference type="Proteomes" id="UP000298663">
    <property type="component" value="Unassembled WGS sequence"/>
</dbReference>
<keyword evidence="1" id="KW-1133">Transmembrane helix</keyword>
<evidence type="ECO:0000313" key="2">
    <source>
        <dbReference type="EMBL" id="TKR81791.1"/>
    </source>
</evidence>
<organism evidence="2 3">
    <name type="scientific">Steinernema carpocapsae</name>
    <name type="common">Entomopathogenic nematode</name>
    <dbReference type="NCBI Taxonomy" id="34508"/>
    <lineage>
        <taxon>Eukaryota</taxon>
        <taxon>Metazoa</taxon>
        <taxon>Ecdysozoa</taxon>
        <taxon>Nematoda</taxon>
        <taxon>Chromadorea</taxon>
        <taxon>Rhabditida</taxon>
        <taxon>Tylenchina</taxon>
        <taxon>Panagrolaimomorpha</taxon>
        <taxon>Strongyloidoidea</taxon>
        <taxon>Steinernematidae</taxon>
        <taxon>Steinernema</taxon>
    </lineage>
</organism>
<gene>
    <name evidence="2" type="ORF">L596_015609</name>
</gene>
<protein>
    <submittedName>
        <fullName evidence="2">Uncharacterized protein</fullName>
    </submittedName>
</protein>
<keyword evidence="3" id="KW-1185">Reference proteome</keyword>